<evidence type="ECO:0000313" key="2">
    <source>
        <dbReference type="Proteomes" id="UP000509120"/>
    </source>
</evidence>
<proteinExistence type="predicted"/>
<name>A0AAU9H735_STRTR</name>
<evidence type="ECO:0000313" key="1">
    <source>
        <dbReference type="EMBL" id="CAD0156193.1"/>
    </source>
</evidence>
<dbReference type="Proteomes" id="UP000509120">
    <property type="component" value="Chromosome"/>
</dbReference>
<dbReference type="EMBL" id="LR822030">
    <property type="protein sequence ID" value="CAD0156193.1"/>
    <property type="molecule type" value="Genomic_DNA"/>
</dbReference>
<sequence length="47" mass="5198">MTACIHKHVKASPEEFNVGHEWEVVSGGSISLGQKPRRISIVSKTHE</sequence>
<accession>A0AAU9H735</accession>
<reference evidence="1 2" key="1">
    <citation type="submission" date="2020-06" db="EMBL/GenBank/DDBJ databases">
        <authorList>
            <person name="Chuat V."/>
        </authorList>
    </citation>
    <scope>NUCLEOTIDE SEQUENCE [LARGE SCALE GENOMIC DNA]</scope>
    <source>
        <strain evidence="1">STH_CIRM_1046</strain>
    </source>
</reference>
<dbReference type="AlphaFoldDB" id="A0AAU9H735"/>
<gene>
    <name evidence="1" type="ORF">STHERMO_1339</name>
</gene>
<organism evidence="1 2">
    <name type="scientific">Streptococcus thermophilus</name>
    <dbReference type="NCBI Taxonomy" id="1308"/>
    <lineage>
        <taxon>Bacteria</taxon>
        <taxon>Bacillati</taxon>
        <taxon>Bacillota</taxon>
        <taxon>Bacilli</taxon>
        <taxon>Lactobacillales</taxon>
        <taxon>Streptococcaceae</taxon>
        <taxon>Streptococcus</taxon>
    </lineage>
</organism>
<protein>
    <submittedName>
        <fullName evidence="1">Uncharacterized protein</fullName>
    </submittedName>
</protein>